<evidence type="ECO:0000313" key="6">
    <source>
        <dbReference type="Proteomes" id="UP000239560"/>
    </source>
</evidence>
<dbReference type="SUPFAM" id="SSF144232">
    <property type="entry name" value="HIT/MYND zinc finger-like"/>
    <property type="match status" value="1"/>
</dbReference>
<dbReference type="GO" id="GO:0008270">
    <property type="term" value="F:zinc ion binding"/>
    <property type="evidence" value="ECO:0007669"/>
    <property type="project" value="UniProtKB-KW"/>
</dbReference>
<evidence type="ECO:0000256" key="3">
    <source>
        <dbReference type="ARBA" id="ARBA00022833"/>
    </source>
</evidence>
<evidence type="ECO:0000313" key="5">
    <source>
        <dbReference type="EMBL" id="PRQ72378.1"/>
    </source>
</evidence>
<dbReference type="OrthoDB" id="407198at2759"/>
<name>A0A2T0A2Y2_RHOTO</name>
<sequence length="243" mass="27493">MDSQITGECLVCGKETKNRCSSCYKAGIDLFFCSPEHQKLVWSAHKLVCGPGKANPWAWPPLDKEEVAWFMDNLDVERGIISNEDSLGRTPRAFLIQWLGSADQAVLEAYMSPDLDDVRRDRLSTLRHFRTIHENSRMTAGGAFLRDSYISGLTRMASLWDVLNDTSGWRSGLLHRLLITDVLFERAQAASTNPELRGFYEGSVTRLRSYIRNIVARSDPAHAKRILSQMDLQRVLGRMLGMS</sequence>
<comment type="caution">
    <text evidence="5">The sequence shown here is derived from an EMBL/GenBank/DDBJ whole genome shotgun (WGS) entry which is preliminary data.</text>
</comment>
<protein>
    <recommendedName>
        <fullName evidence="4">MYND-type domain-containing protein</fullName>
    </recommendedName>
</protein>
<keyword evidence="3" id="KW-0862">Zinc</keyword>
<dbReference type="EMBL" id="LCTV02000009">
    <property type="protein sequence ID" value="PRQ72378.1"/>
    <property type="molecule type" value="Genomic_DNA"/>
</dbReference>
<dbReference type="AlphaFoldDB" id="A0A2T0A2Y2"/>
<evidence type="ECO:0000259" key="4">
    <source>
        <dbReference type="Pfam" id="PF01753"/>
    </source>
</evidence>
<dbReference type="Pfam" id="PF01753">
    <property type="entry name" value="zf-MYND"/>
    <property type="match status" value="1"/>
</dbReference>
<gene>
    <name evidence="5" type="ORF">AAT19DRAFT_16302</name>
</gene>
<evidence type="ECO:0000256" key="1">
    <source>
        <dbReference type="ARBA" id="ARBA00022723"/>
    </source>
</evidence>
<reference evidence="5 6" key="1">
    <citation type="journal article" date="2018" name="Elife">
        <title>Functional genomics of lipid metabolism in the oleaginous yeast Rhodosporidium toruloides.</title>
        <authorList>
            <person name="Coradetti S.T."/>
            <person name="Pinel D."/>
            <person name="Geiselman G."/>
            <person name="Ito M."/>
            <person name="Mondo S."/>
            <person name="Reilly M.C."/>
            <person name="Cheng Y.F."/>
            <person name="Bauer S."/>
            <person name="Grigoriev I."/>
            <person name="Gladden J.M."/>
            <person name="Simmons B.A."/>
            <person name="Brem R."/>
            <person name="Arkin A.P."/>
            <person name="Skerker J.M."/>
        </authorList>
    </citation>
    <scope>NUCLEOTIDE SEQUENCE [LARGE SCALE GENOMIC DNA]</scope>
    <source>
        <strain evidence="5 6">NBRC 0880</strain>
    </source>
</reference>
<proteinExistence type="predicted"/>
<organism evidence="5 6">
    <name type="scientific">Rhodotorula toruloides</name>
    <name type="common">Yeast</name>
    <name type="synonym">Rhodosporidium toruloides</name>
    <dbReference type="NCBI Taxonomy" id="5286"/>
    <lineage>
        <taxon>Eukaryota</taxon>
        <taxon>Fungi</taxon>
        <taxon>Dikarya</taxon>
        <taxon>Basidiomycota</taxon>
        <taxon>Pucciniomycotina</taxon>
        <taxon>Microbotryomycetes</taxon>
        <taxon>Sporidiobolales</taxon>
        <taxon>Sporidiobolaceae</taxon>
        <taxon>Rhodotorula</taxon>
    </lineage>
</organism>
<evidence type="ECO:0000256" key="2">
    <source>
        <dbReference type="ARBA" id="ARBA00022771"/>
    </source>
</evidence>
<feature type="domain" description="MYND-type" evidence="4">
    <location>
        <begin position="9"/>
        <end position="49"/>
    </location>
</feature>
<keyword evidence="1" id="KW-0479">Metal-binding</keyword>
<keyword evidence="2" id="KW-0863">Zinc-finger</keyword>
<dbReference type="InterPro" id="IPR002893">
    <property type="entry name" value="Znf_MYND"/>
</dbReference>
<dbReference type="Proteomes" id="UP000239560">
    <property type="component" value="Unassembled WGS sequence"/>
</dbReference>
<dbReference type="Gene3D" id="6.10.140.2220">
    <property type="match status" value="1"/>
</dbReference>
<accession>A0A2T0A2Y2</accession>